<reference evidence="19 20" key="1">
    <citation type="journal article" date="2019" name="Plant Biotechnol. J.">
        <title>The red bayberry genome and genetic basis of sex determination.</title>
        <authorList>
            <person name="Jia H.M."/>
            <person name="Jia H.J."/>
            <person name="Cai Q.L."/>
            <person name="Wang Y."/>
            <person name="Zhao H.B."/>
            <person name="Yang W.F."/>
            <person name="Wang G.Y."/>
            <person name="Li Y.H."/>
            <person name="Zhan D.L."/>
            <person name="Shen Y.T."/>
            <person name="Niu Q.F."/>
            <person name="Chang L."/>
            <person name="Qiu J."/>
            <person name="Zhao L."/>
            <person name="Xie H.B."/>
            <person name="Fu W.Y."/>
            <person name="Jin J."/>
            <person name="Li X.W."/>
            <person name="Jiao Y."/>
            <person name="Zhou C.C."/>
            <person name="Tu T."/>
            <person name="Chai C.Y."/>
            <person name="Gao J.L."/>
            <person name="Fan L.J."/>
            <person name="van de Weg E."/>
            <person name="Wang J.Y."/>
            <person name="Gao Z.S."/>
        </authorList>
    </citation>
    <scope>NUCLEOTIDE SEQUENCE [LARGE SCALE GENOMIC DNA]</scope>
    <source>
        <tissue evidence="19">Leaves</tissue>
    </source>
</reference>
<feature type="transmembrane region" description="Helical" evidence="16">
    <location>
        <begin position="235"/>
        <end position="260"/>
    </location>
</feature>
<name>A0A6A1W3X7_9ROSI</name>
<evidence type="ECO:0000256" key="15">
    <source>
        <dbReference type="PROSITE-ProRule" id="PRU00175"/>
    </source>
</evidence>
<evidence type="ECO:0000256" key="3">
    <source>
        <dbReference type="ARBA" id="ARBA00004906"/>
    </source>
</evidence>
<dbReference type="EMBL" id="RXIC02000021">
    <property type="protein sequence ID" value="KAB1219613.1"/>
    <property type="molecule type" value="Genomic_DNA"/>
</dbReference>
<feature type="domain" description="RING-type" evidence="18">
    <location>
        <begin position="317"/>
        <end position="359"/>
    </location>
</feature>
<evidence type="ECO:0000256" key="8">
    <source>
        <dbReference type="ARBA" id="ARBA00022729"/>
    </source>
</evidence>
<evidence type="ECO:0000313" key="20">
    <source>
        <dbReference type="Proteomes" id="UP000516437"/>
    </source>
</evidence>
<evidence type="ECO:0000256" key="5">
    <source>
        <dbReference type="ARBA" id="ARBA00022679"/>
    </source>
</evidence>
<evidence type="ECO:0000256" key="1">
    <source>
        <dbReference type="ARBA" id="ARBA00000900"/>
    </source>
</evidence>
<dbReference type="SUPFAM" id="SSF57850">
    <property type="entry name" value="RING/U-box"/>
    <property type="match status" value="1"/>
</dbReference>
<dbReference type="GO" id="GO:0030247">
    <property type="term" value="F:polysaccharide binding"/>
    <property type="evidence" value="ECO:0007669"/>
    <property type="project" value="InterPro"/>
</dbReference>
<dbReference type="GO" id="GO:0008270">
    <property type="term" value="F:zinc ion binding"/>
    <property type="evidence" value="ECO:0007669"/>
    <property type="project" value="UniProtKB-KW"/>
</dbReference>
<keyword evidence="13 16" id="KW-0472">Membrane</keyword>
<dbReference type="Pfam" id="PF13639">
    <property type="entry name" value="zf-RING_2"/>
    <property type="match status" value="1"/>
</dbReference>
<evidence type="ECO:0000256" key="4">
    <source>
        <dbReference type="ARBA" id="ARBA00012483"/>
    </source>
</evidence>
<evidence type="ECO:0000256" key="10">
    <source>
        <dbReference type="ARBA" id="ARBA00022786"/>
    </source>
</evidence>
<evidence type="ECO:0000256" key="6">
    <source>
        <dbReference type="ARBA" id="ARBA00022692"/>
    </source>
</evidence>
<dbReference type="OrthoDB" id="8062037at2759"/>
<evidence type="ECO:0000256" key="7">
    <source>
        <dbReference type="ARBA" id="ARBA00022723"/>
    </source>
</evidence>
<evidence type="ECO:0000256" key="13">
    <source>
        <dbReference type="ARBA" id="ARBA00023136"/>
    </source>
</evidence>
<dbReference type="Proteomes" id="UP000516437">
    <property type="component" value="Chromosome 3"/>
</dbReference>
<evidence type="ECO:0000256" key="14">
    <source>
        <dbReference type="ARBA" id="ARBA00024209"/>
    </source>
</evidence>
<comment type="catalytic activity">
    <reaction evidence="1">
        <text>S-ubiquitinyl-[E2 ubiquitin-conjugating enzyme]-L-cysteine + [acceptor protein]-L-lysine = [E2 ubiquitin-conjugating enzyme]-L-cysteine + N(6)-ubiquitinyl-[acceptor protein]-L-lysine.</text>
        <dbReference type="EC" id="2.3.2.27"/>
    </reaction>
</comment>
<dbReference type="PROSITE" id="PS50089">
    <property type="entry name" value="ZF_RING_2"/>
    <property type="match status" value="1"/>
</dbReference>
<dbReference type="PANTHER" id="PTHR46279:SF2">
    <property type="entry name" value="RING-H2 FINGER PROTEIN ATL21A-RELATED"/>
    <property type="match status" value="1"/>
</dbReference>
<evidence type="ECO:0000259" key="18">
    <source>
        <dbReference type="PROSITE" id="PS50089"/>
    </source>
</evidence>
<feature type="chain" id="PRO_5025340973" description="RING-type E3 ubiquitin transferase" evidence="17">
    <location>
        <begin position="20"/>
        <end position="373"/>
    </location>
</feature>
<dbReference type="InterPro" id="IPR013083">
    <property type="entry name" value="Znf_RING/FYVE/PHD"/>
</dbReference>
<keyword evidence="8 17" id="KW-0732">Signal</keyword>
<dbReference type="Pfam" id="PF13947">
    <property type="entry name" value="GUB_WAK_bind"/>
    <property type="match status" value="1"/>
</dbReference>
<evidence type="ECO:0000256" key="9">
    <source>
        <dbReference type="ARBA" id="ARBA00022771"/>
    </source>
</evidence>
<proteinExistence type="inferred from homology"/>
<feature type="signal peptide" evidence="17">
    <location>
        <begin position="1"/>
        <end position="19"/>
    </location>
</feature>
<dbReference type="GO" id="GO:0016020">
    <property type="term" value="C:membrane"/>
    <property type="evidence" value="ECO:0007669"/>
    <property type="project" value="UniProtKB-SubCell"/>
</dbReference>
<comment type="caution">
    <text evidence="19">The sequence shown here is derived from an EMBL/GenBank/DDBJ whole genome shotgun (WGS) entry which is preliminary data.</text>
</comment>
<keyword evidence="10" id="KW-0833">Ubl conjugation pathway</keyword>
<evidence type="ECO:0000256" key="17">
    <source>
        <dbReference type="SAM" id="SignalP"/>
    </source>
</evidence>
<sequence>MSTFEVLFLFLFLQPIVQATGPCPLSMCGSNSVPIRFPFKLLDQLGQHCGYPGFDLSCNSDRNTVLKLPYSGEFFVRKIDYSMQQIQLYDPDNCLPRRLLHLNLSGSPFASAVSQEYTFLSCPTQFTIKSRFSTIDCLSNSTVSVIATSSPSLADSVSPPCKIISTLQIPVQRPFQYDEGSSADFNLDLPLAWYEPDCVDCETQGGFCGFRSNTSEAIGCFFVPKAGLQHNGLRVFRIICFSIALPAVTCFVAISCFAFLSDSARGSSTRRSNTLTGVVSPQPSIFMVGLDESIIQSYEKVVLGESRRLPGPNGISCPICLSEYCPKETLRCIPECKHCFHADCVDEWLRKSNTCPVCRNSPSLAHDSAANIV</sequence>
<keyword evidence="7" id="KW-0479">Metal-binding</keyword>
<dbReference type="PANTHER" id="PTHR46279">
    <property type="entry name" value="RING/U-BOX SUPERFAMILY PROTEIN"/>
    <property type="match status" value="1"/>
</dbReference>
<keyword evidence="20" id="KW-1185">Reference proteome</keyword>
<evidence type="ECO:0000256" key="2">
    <source>
        <dbReference type="ARBA" id="ARBA00004167"/>
    </source>
</evidence>
<protein>
    <recommendedName>
        <fullName evidence="4">RING-type E3 ubiquitin transferase</fullName>
        <ecNumber evidence="4">2.3.2.27</ecNumber>
    </recommendedName>
</protein>
<organism evidence="19 20">
    <name type="scientific">Morella rubra</name>
    <name type="common">Chinese bayberry</name>
    <dbReference type="NCBI Taxonomy" id="262757"/>
    <lineage>
        <taxon>Eukaryota</taxon>
        <taxon>Viridiplantae</taxon>
        <taxon>Streptophyta</taxon>
        <taxon>Embryophyta</taxon>
        <taxon>Tracheophyta</taxon>
        <taxon>Spermatophyta</taxon>
        <taxon>Magnoliopsida</taxon>
        <taxon>eudicotyledons</taxon>
        <taxon>Gunneridae</taxon>
        <taxon>Pentapetalae</taxon>
        <taxon>rosids</taxon>
        <taxon>fabids</taxon>
        <taxon>Fagales</taxon>
        <taxon>Myricaceae</taxon>
        <taxon>Morella</taxon>
    </lineage>
</organism>
<keyword evidence="9 15" id="KW-0863">Zinc-finger</keyword>
<dbReference type="InterPro" id="IPR025287">
    <property type="entry name" value="WAK_GUB"/>
</dbReference>
<evidence type="ECO:0000256" key="12">
    <source>
        <dbReference type="ARBA" id="ARBA00022989"/>
    </source>
</evidence>
<keyword evidence="5" id="KW-0808">Transferase</keyword>
<dbReference type="AlphaFoldDB" id="A0A6A1W3X7"/>
<dbReference type="EC" id="2.3.2.27" evidence="4"/>
<accession>A0A6A1W3X7</accession>
<keyword evidence="12 16" id="KW-1133">Transmembrane helix</keyword>
<comment type="pathway">
    <text evidence="3">Protein modification; protein ubiquitination.</text>
</comment>
<keyword evidence="11" id="KW-0862">Zinc</keyword>
<comment type="similarity">
    <text evidence="14">Belongs to the RING-type zinc finger family. ATL subfamily.</text>
</comment>
<dbReference type="Gene3D" id="3.30.40.10">
    <property type="entry name" value="Zinc/RING finger domain, C3HC4 (zinc finger)"/>
    <property type="match status" value="1"/>
</dbReference>
<dbReference type="SMART" id="SM00184">
    <property type="entry name" value="RING"/>
    <property type="match status" value="1"/>
</dbReference>
<comment type="subcellular location">
    <subcellularLocation>
        <location evidence="2">Membrane</location>
        <topology evidence="2">Single-pass membrane protein</topology>
    </subcellularLocation>
</comment>
<gene>
    <name evidence="19" type="ORF">CJ030_MR3G011127</name>
</gene>
<evidence type="ECO:0000313" key="19">
    <source>
        <dbReference type="EMBL" id="KAB1219613.1"/>
    </source>
</evidence>
<keyword evidence="6 16" id="KW-0812">Transmembrane</keyword>
<evidence type="ECO:0000256" key="16">
    <source>
        <dbReference type="SAM" id="Phobius"/>
    </source>
</evidence>
<dbReference type="InterPro" id="IPR001841">
    <property type="entry name" value="Znf_RING"/>
</dbReference>
<dbReference type="InterPro" id="IPR046948">
    <property type="entry name" value="ATL20-22-like"/>
</dbReference>
<evidence type="ECO:0000256" key="11">
    <source>
        <dbReference type="ARBA" id="ARBA00022833"/>
    </source>
</evidence>
<dbReference type="CDD" id="cd16461">
    <property type="entry name" value="RING-H2_EL5-like"/>
    <property type="match status" value="1"/>
</dbReference>
<dbReference type="GO" id="GO:0061630">
    <property type="term" value="F:ubiquitin protein ligase activity"/>
    <property type="evidence" value="ECO:0007669"/>
    <property type="project" value="UniProtKB-EC"/>
</dbReference>